<dbReference type="EMBL" id="LAZR01019875">
    <property type="protein sequence ID" value="KKL90930.1"/>
    <property type="molecule type" value="Genomic_DNA"/>
</dbReference>
<proteinExistence type="predicted"/>
<reference evidence="1" key="1">
    <citation type="journal article" date="2015" name="Nature">
        <title>Complex archaea that bridge the gap between prokaryotes and eukaryotes.</title>
        <authorList>
            <person name="Spang A."/>
            <person name="Saw J.H."/>
            <person name="Jorgensen S.L."/>
            <person name="Zaremba-Niedzwiedzka K."/>
            <person name="Martijn J."/>
            <person name="Lind A.E."/>
            <person name="van Eijk R."/>
            <person name="Schleper C."/>
            <person name="Guy L."/>
            <person name="Ettema T.J."/>
        </authorList>
    </citation>
    <scope>NUCLEOTIDE SEQUENCE</scope>
</reference>
<organism evidence="1">
    <name type="scientific">marine sediment metagenome</name>
    <dbReference type="NCBI Taxonomy" id="412755"/>
    <lineage>
        <taxon>unclassified sequences</taxon>
        <taxon>metagenomes</taxon>
        <taxon>ecological metagenomes</taxon>
    </lineage>
</organism>
<feature type="non-terminal residue" evidence="1">
    <location>
        <position position="1"/>
    </location>
</feature>
<accession>A0A0F9IAV3</accession>
<sequence>GLEYVRKYDLEYPVQYLREVLDYVGMSKEEFDRLTDTHRNPEIWNRTEAGWELRYPPK</sequence>
<protein>
    <submittedName>
        <fullName evidence="1">Uncharacterized protein</fullName>
    </submittedName>
</protein>
<comment type="caution">
    <text evidence="1">The sequence shown here is derived from an EMBL/GenBank/DDBJ whole genome shotgun (WGS) entry which is preliminary data.</text>
</comment>
<evidence type="ECO:0000313" key="1">
    <source>
        <dbReference type="EMBL" id="KKL90930.1"/>
    </source>
</evidence>
<name>A0A0F9IAV3_9ZZZZ</name>
<dbReference type="AlphaFoldDB" id="A0A0F9IAV3"/>
<gene>
    <name evidence="1" type="ORF">LCGC14_1899810</name>
</gene>